<reference evidence="14" key="1">
    <citation type="journal article" date="2017" name="Nat. Commun.">
        <title>The asparagus genome sheds light on the origin and evolution of a young Y chromosome.</title>
        <authorList>
            <person name="Harkess A."/>
            <person name="Zhou J."/>
            <person name="Xu C."/>
            <person name="Bowers J.E."/>
            <person name="Van der Hulst R."/>
            <person name="Ayyampalayam S."/>
            <person name="Mercati F."/>
            <person name="Riccardi P."/>
            <person name="McKain M.R."/>
            <person name="Kakrana A."/>
            <person name="Tang H."/>
            <person name="Ray J."/>
            <person name="Groenendijk J."/>
            <person name="Arikit S."/>
            <person name="Mathioni S.M."/>
            <person name="Nakano M."/>
            <person name="Shan H."/>
            <person name="Telgmann-Rauber A."/>
            <person name="Kanno A."/>
            <person name="Yue Z."/>
            <person name="Chen H."/>
            <person name="Li W."/>
            <person name="Chen Y."/>
            <person name="Xu X."/>
            <person name="Zhang Y."/>
            <person name="Luo S."/>
            <person name="Chen H."/>
            <person name="Gao J."/>
            <person name="Mao Z."/>
            <person name="Pires J.C."/>
            <person name="Luo M."/>
            <person name="Kudrna D."/>
            <person name="Wing R.A."/>
            <person name="Meyers B.C."/>
            <person name="Yi K."/>
            <person name="Kong H."/>
            <person name="Lavrijsen P."/>
            <person name="Sunseri F."/>
            <person name="Falavigna A."/>
            <person name="Ye Y."/>
            <person name="Leebens-Mack J.H."/>
            <person name="Chen G."/>
        </authorList>
    </citation>
    <scope>NUCLEOTIDE SEQUENCE [LARGE SCALE GENOMIC DNA]</scope>
    <source>
        <strain evidence="14">cv. DH0086</strain>
    </source>
</reference>
<protein>
    <recommendedName>
        <fullName evidence="15">Cytochrome P450</fullName>
    </recommendedName>
</protein>
<evidence type="ECO:0000256" key="8">
    <source>
        <dbReference type="ARBA" id="ARBA00023004"/>
    </source>
</evidence>
<keyword evidence="5 11" id="KW-0479">Metal-binding</keyword>
<evidence type="ECO:0000256" key="12">
    <source>
        <dbReference type="RuleBase" id="RU000461"/>
    </source>
</evidence>
<evidence type="ECO:0000256" key="5">
    <source>
        <dbReference type="ARBA" id="ARBA00022723"/>
    </source>
</evidence>
<dbReference type="Gramene" id="ONK69949">
    <property type="protein sequence ID" value="ONK69949"/>
    <property type="gene ID" value="A4U43_C05F28640"/>
</dbReference>
<keyword evidence="9 12" id="KW-0503">Monooxygenase</keyword>
<keyword evidence="10" id="KW-0472">Membrane</keyword>
<gene>
    <name evidence="13" type="ORF">A4U43_C05F28640</name>
</gene>
<dbReference type="OMA" id="KIPFGVM"/>
<dbReference type="SUPFAM" id="SSF48264">
    <property type="entry name" value="Cytochrome P450"/>
    <property type="match status" value="1"/>
</dbReference>
<name>A0A5P1EZH0_ASPOF</name>
<dbReference type="GO" id="GO:0016705">
    <property type="term" value="F:oxidoreductase activity, acting on paired donors, with incorporation or reduction of molecular oxygen"/>
    <property type="evidence" value="ECO:0007669"/>
    <property type="project" value="InterPro"/>
</dbReference>
<keyword evidence="4" id="KW-0812">Transmembrane</keyword>
<keyword evidence="8 11" id="KW-0408">Iron</keyword>
<comment type="subcellular location">
    <subcellularLocation>
        <location evidence="1">Membrane</location>
    </subcellularLocation>
</comment>
<dbReference type="PROSITE" id="PS00086">
    <property type="entry name" value="CYTOCHROME_P450"/>
    <property type="match status" value="1"/>
</dbReference>
<dbReference type="Gene3D" id="1.10.630.10">
    <property type="entry name" value="Cytochrome P450"/>
    <property type="match status" value="1"/>
</dbReference>
<keyword evidence="3 11" id="KW-0349">Heme</keyword>
<keyword evidence="6" id="KW-1133">Transmembrane helix</keyword>
<dbReference type="AlphaFoldDB" id="A0A5P1EZH0"/>
<keyword evidence="14" id="KW-1185">Reference proteome</keyword>
<dbReference type="GO" id="GO:0004497">
    <property type="term" value="F:monooxygenase activity"/>
    <property type="evidence" value="ECO:0007669"/>
    <property type="project" value="UniProtKB-KW"/>
</dbReference>
<dbReference type="InterPro" id="IPR017972">
    <property type="entry name" value="Cyt_P450_CS"/>
</dbReference>
<evidence type="ECO:0000256" key="2">
    <source>
        <dbReference type="ARBA" id="ARBA00010617"/>
    </source>
</evidence>
<evidence type="ECO:0000256" key="7">
    <source>
        <dbReference type="ARBA" id="ARBA00023002"/>
    </source>
</evidence>
<comment type="cofactor">
    <cofactor evidence="11">
        <name>heme</name>
        <dbReference type="ChEBI" id="CHEBI:30413"/>
    </cofactor>
</comment>
<sequence>MNQFGKISFTWFGPTPRVTLTDPELIREVLSNKFGHFQKPNIGPIGRLLATGLANYEGEKWARHRRIINPAFQVEKLKRMLPAFSACCSELVSRWETFVGSKGLCELDVWPELQNFTGDVISRTAFGSSFEEGRRIFHLQSEQAELLIQAFQYLVIPGYRFLPTRNNRRAKAIDREVRRLLRLIIEKRERAIEKGDCNTNDLLGLLLESNLNQDHGKSTNLRMSTEEVLEECKLFYFAGSETTSVLLTWTMVLLSMHPSWQVRAREEVLEVFGKNKPDIDGLSRLKIVTMILNEVLRLYSPAIILTRRTYKTMKLGGITYPEGVSFILPIIFIHHDPIYWGEDAHEFNPERFAGGVSKASKDQVAFFPFGWGPRVCIGQSFAMLEAKMGLSMILQHFEFELSPSYSHAPYTVITLHPQYGAHVILHKL</sequence>
<evidence type="ECO:0000256" key="9">
    <source>
        <dbReference type="ARBA" id="ARBA00023033"/>
    </source>
</evidence>
<dbReference type="Proteomes" id="UP000243459">
    <property type="component" value="Chromosome 5"/>
</dbReference>
<evidence type="ECO:0000313" key="13">
    <source>
        <dbReference type="EMBL" id="ONK69949.1"/>
    </source>
</evidence>
<dbReference type="PRINTS" id="PR00463">
    <property type="entry name" value="EP450I"/>
</dbReference>
<dbReference type="PANTHER" id="PTHR24282">
    <property type="entry name" value="CYTOCHROME P450 FAMILY MEMBER"/>
    <property type="match status" value="1"/>
</dbReference>
<dbReference type="InterPro" id="IPR002401">
    <property type="entry name" value="Cyt_P450_E_grp-I"/>
</dbReference>
<dbReference type="EMBL" id="CM007385">
    <property type="protein sequence ID" value="ONK69949.1"/>
    <property type="molecule type" value="Genomic_DNA"/>
</dbReference>
<dbReference type="CDD" id="cd20642">
    <property type="entry name" value="CYP72"/>
    <property type="match status" value="1"/>
</dbReference>
<evidence type="ECO:0000256" key="1">
    <source>
        <dbReference type="ARBA" id="ARBA00004370"/>
    </source>
</evidence>
<dbReference type="GO" id="GO:0005506">
    <property type="term" value="F:iron ion binding"/>
    <property type="evidence" value="ECO:0007669"/>
    <property type="project" value="InterPro"/>
</dbReference>
<dbReference type="GO" id="GO:0020037">
    <property type="term" value="F:heme binding"/>
    <property type="evidence" value="ECO:0007669"/>
    <property type="project" value="InterPro"/>
</dbReference>
<comment type="similarity">
    <text evidence="2 12">Belongs to the cytochrome P450 family.</text>
</comment>
<dbReference type="GO" id="GO:0016020">
    <property type="term" value="C:membrane"/>
    <property type="evidence" value="ECO:0007669"/>
    <property type="project" value="UniProtKB-SubCell"/>
</dbReference>
<organism evidence="13 14">
    <name type="scientific">Asparagus officinalis</name>
    <name type="common">Garden asparagus</name>
    <dbReference type="NCBI Taxonomy" id="4686"/>
    <lineage>
        <taxon>Eukaryota</taxon>
        <taxon>Viridiplantae</taxon>
        <taxon>Streptophyta</taxon>
        <taxon>Embryophyta</taxon>
        <taxon>Tracheophyta</taxon>
        <taxon>Spermatophyta</taxon>
        <taxon>Magnoliopsida</taxon>
        <taxon>Liliopsida</taxon>
        <taxon>Asparagales</taxon>
        <taxon>Asparagaceae</taxon>
        <taxon>Asparagoideae</taxon>
        <taxon>Asparagus</taxon>
    </lineage>
</organism>
<evidence type="ECO:0000256" key="4">
    <source>
        <dbReference type="ARBA" id="ARBA00022692"/>
    </source>
</evidence>
<evidence type="ECO:0000256" key="6">
    <source>
        <dbReference type="ARBA" id="ARBA00022989"/>
    </source>
</evidence>
<dbReference type="Pfam" id="PF00067">
    <property type="entry name" value="p450"/>
    <property type="match status" value="1"/>
</dbReference>
<keyword evidence="7 12" id="KW-0560">Oxidoreductase</keyword>
<dbReference type="PRINTS" id="PR00385">
    <property type="entry name" value="P450"/>
</dbReference>
<accession>A0A5P1EZH0</accession>
<evidence type="ECO:0000256" key="3">
    <source>
        <dbReference type="ARBA" id="ARBA00022617"/>
    </source>
</evidence>
<evidence type="ECO:0008006" key="15">
    <source>
        <dbReference type="Google" id="ProtNLM"/>
    </source>
</evidence>
<dbReference type="InterPro" id="IPR036396">
    <property type="entry name" value="Cyt_P450_sf"/>
</dbReference>
<evidence type="ECO:0000256" key="10">
    <source>
        <dbReference type="ARBA" id="ARBA00023136"/>
    </source>
</evidence>
<feature type="binding site" description="axial binding residue" evidence="11">
    <location>
        <position position="376"/>
    </location>
    <ligand>
        <name>heme</name>
        <dbReference type="ChEBI" id="CHEBI:30413"/>
    </ligand>
    <ligandPart>
        <name>Fe</name>
        <dbReference type="ChEBI" id="CHEBI:18248"/>
    </ligandPart>
</feature>
<dbReference type="InterPro" id="IPR050665">
    <property type="entry name" value="Cytochrome_P450_Monooxygen"/>
</dbReference>
<dbReference type="PANTHER" id="PTHR24282:SF255">
    <property type="entry name" value="CYTOCHROME P450 72A11-RELATED"/>
    <property type="match status" value="1"/>
</dbReference>
<dbReference type="GO" id="GO:0006629">
    <property type="term" value="P:lipid metabolic process"/>
    <property type="evidence" value="ECO:0007669"/>
    <property type="project" value="UniProtKB-ARBA"/>
</dbReference>
<dbReference type="InterPro" id="IPR001128">
    <property type="entry name" value="Cyt_P450"/>
</dbReference>
<evidence type="ECO:0000313" key="14">
    <source>
        <dbReference type="Proteomes" id="UP000243459"/>
    </source>
</evidence>
<evidence type="ECO:0000256" key="11">
    <source>
        <dbReference type="PIRSR" id="PIRSR602401-1"/>
    </source>
</evidence>
<proteinExistence type="inferred from homology"/>